<dbReference type="SUPFAM" id="SSF52266">
    <property type="entry name" value="SGNH hydrolase"/>
    <property type="match status" value="1"/>
</dbReference>
<protein>
    <recommendedName>
        <fullName evidence="4">SGNH/GDSL hydrolase family protein</fullName>
    </recommendedName>
</protein>
<dbReference type="Gene3D" id="3.40.50.1110">
    <property type="entry name" value="SGNH hydrolase"/>
    <property type="match status" value="1"/>
</dbReference>
<accession>A0ABP5JVL8</accession>
<dbReference type="Proteomes" id="UP001500443">
    <property type="component" value="Unassembled WGS sequence"/>
</dbReference>
<evidence type="ECO:0008006" key="4">
    <source>
        <dbReference type="Google" id="ProtNLM"/>
    </source>
</evidence>
<keyword evidence="3" id="KW-1185">Reference proteome</keyword>
<reference evidence="3" key="1">
    <citation type="journal article" date="2019" name="Int. J. Syst. Evol. Microbiol.">
        <title>The Global Catalogue of Microorganisms (GCM) 10K type strain sequencing project: providing services to taxonomists for standard genome sequencing and annotation.</title>
        <authorList>
            <consortium name="The Broad Institute Genomics Platform"/>
            <consortium name="The Broad Institute Genome Sequencing Center for Infectious Disease"/>
            <person name="Wu L."/>
            <person name="Ma J."/>
        </authorList>
    </citation>
    <scope>NUCLEOTIDE SEQUENCE [LARGE SCALE GENOMIC DNA]</scope>
    <source>
        <strain evidence="3">JCM 15481</strain>
    </source>
</reference>
<dbReference type="EMBL" id="BAAAPF010000072">
    <property type="protein sequence ID" value="GAA2123407.1"/>
    <property type="molecule type" value="Genomic_DNA"/>
</dbReference>
<dbReference type="InterPro" id="IPR036514">
    <property type="entry name" value="SGNH_hydro_sf"/>
</dbReference>
<name>A0ABP5JVL8_9ACTN</name>
<gene>
    <name evidence="2" type="ORF">GCM10009802_27780</name>
</gene>
<proteinExistence type="predicted"/>
<comment type="caution">
    <text evidence="2">The sequence shown here is derived from an EMBL/GenBank/DDBJ whole genome shotgun (WGS) entry which is preliminary data.</text>
</comment>
<dbReference type="RefSeq" id="WP_344290324.1">
    <property type="nucleotide sequence ID" value="NZ_BAAAPF010000072.1"/>
</dbReference>
<feature type="region of interest" description="Disordered" evidence="1">
    <location>
        <begin position="25"/>
        <end position="79"/>
    </location>
</feature>
<sequence length="322" mass="34577">MDAKRWAAPVLAALLVAVAVGWGAVSRSDDGDPVDEAVRNQAPGRAHPASPDPAPDSPSPSSGAESGGGGGGTAPREPQDVLYLGDSLAMEAQDILGDRLERSDRVDAYTSEPVAGVTVCDYLQGRPGRSLVAAENKAAALVKEREPGVIVLQFWGNTWGYTPCMEGVEWGTPEYYERYAADMRALTGQIADAAREADVPRPRLVWVQQPPDALHPDRIEQVNALYEQQAENSGDLLADGGRELRGDDGRWTQYLPCNDHERRTAGLCTGPGDTAQLHRDDDPLHFCLAPTPEGGRPCPARSPGLERYSRAVADEVADYLRG</sequence>
<evidence type="ECO:0000256" key="1">
    <source>
        <dbReference type="SAM" id="MobiDB-lite"/>
    </source>
</evidence>
<organism evidence="2 3">
    <name type="scientific">Streptomyces synnematoformans</name>
    <dbReference type="NCBI Taxonomy" id="415721"/>
    <lineage>
        <taxon>Bacteria</taxon>
        <taxon>Bacillati</taxon>
        <taxon>Actinomycetota</taxon>
        <taxon>Actinomycetes</taxon>
        <taxon>Kitasatosporales</taxon>
        <taxon>Streptomycetaceae</taxon>
        <taxon>Streptomyces</taxon>
    </lineage>
</organism>
<evidence type="ECO:0000313" key="3">
    <source>
        <dbReference type="Proteomes" id="UP001500443"/>
    </source>
</evidence>
<evidence type="ECO:0000313" key="2">
    <source>
        <dbReference type="EMBL" id="GAA2123407.1"/>
    </source>
</evidence>